<keyword evidence="3" id="KW-0479">Metal-binding</keyword>
<dbReference type="InterPro" id="IPR009078">
    <property type="entry name" value="Ferritin-like_SF"/>
</dbReference>
<evidence type="ECO:0000256" key="4">
    <source>
        <dbReference type="ARBA" id="ARBA00022982"/>
    </source>
</evidence>
<dbReference type="SUPFAM" id="SSF57802">
    <property type="entry name" value="Rubredoxin-like"/>
    <property type="match status" value="1"/>
</dbReference>
<dbReference type="InterPro" id="IPR003251">
    <property type="entry name" value="Rr_diiron-bd_dom"/>
</dbReference>
<evidence type="ECO:0000313" key="8">
    <source>
        <dbReference type="EMBL" id="MBC8543185.1"/>
    </source>
</evidence>
<keyword evidence="5" id="KW-0408">Iron</keyword>
<dbReference type="PANTHER" id="PTHR43865">
    <property type="entry name" value="RUBRERYTHRIN-RELATED"/>
    <property type="match status" value="1"/>
</dbReference>
<dbReference type="PANTHER" id="PTHR43865:SF1">
    <property type="entry name" value="RUBRERYTHRIN-RELATED"/>
    <property type="match status" value="1"/>
</dbReference>
<dbReference type="CDD" id="cd00729">
    <property type="entry name" value="rubredoxin_SM"/>
    <property type="match status" value="1"/>
</dbReference>
<keyword evidence="2" id="KW-0813">Transport</keyword>
<evidence type="ECO:0000259" key="6">
    <source>
        <dbReference type="PROSITE" id="PS50903"/>
    </source>
</evidence>
<dbReference type="PROSITE" id="PS50903">
    <property type="entry name" value="RUBREDOXIN_LIKE"/>
    <property type="match status" value="1"/>
</dbReference>
<proteinExistence type="predicted"/>
<dbReference type="Proteomes" id="UP000657006">
    <property type="component" value="Unassembled WGS sequence"/>
</dbReference>
<dbReference type="NCBIfam" id="NF045767">
    <property type="entry name" value="RuberyRbr"/>
    <property type="match status" value="1"/>
</dbReference>
<feature type="domain" description="Rubredoxin-like" evidence="6">
    <location>
        <begin position="163"/>
        <end position="197"/>
    </location>
</feature>
<name>A0A926I1D8_9FIRM</name>
<dbReference type="InterPro" id="IPR024934">
    <property type="entry name" value="Rubredoxin-like_dom"/>
</dbReference>
<dbReference type="Pfam" id="PF21349">
    <property type="entry name" value="RUBY_RBDX"/>
    <property type="match status" value="1"/>
</dbReference>
<dbReference type="EMBL" id="JACRSQ010000007">
    <property type="protein sequence ID" value="MBC8543185.1"/>
    <property type="molecule type" value="Genomic_DNA"/>
</dbReference>
<protein>
    <submittedName>
        <fullName evidence="8">Rubrerythrin family protein</fullName>
    </submittedName>
</protein>
<evidence type="ECO:0000256" key="5">
    <source>
        <dbReference type="ARBA" id="ARBA00023004"/>
    </source>
</evidence>
<dbReference type="CDD" id="cd01041">
    <property type="entry name" value="Rubrerythrin"/>
    <property type="match status" value="1"/>
</dbReference>
<dbReference type="RefSeq" id="WP_177713492.1">
    <property type="nucleotide sequence ID" value="NZ_JACRSQ010000007.1"/>
</dbReference>
<dbReference type="InterPro" id="IPR052364">
    <property type="entry name" value="Rubrerythrin"/>
</dbReference>
<accession>A0A926I1D8</accession>
<dbReference type="Pfam" id="PF02915">
    <property type="entry name" value="Rubrerythrin"/>
    <property type="match status" value="1"/>
</dbReference>
<dbReference type="AlphaFoldDB" id="A0A926I1D8"/>
<keyword evidence="4" id="KW-0249">Electron transport</keyword>
<dbReference type="InterPro" id="IPR009040">
    <property type="entry name" value="Ferritin-like_diiron"/>
</dbReference>
<dbReference type="GO" id="GO:0005506">
    <property type="term" value="F:iron ion binding"/>
    <property type="evidence" value="ECO:0007669"/>
    <property type="project" value="InterPro"/>
</dbReference>
<evidence type="ECO:0000256" key="3">
    <source>
        <dbReference type="ARBA" id="ARBA00022723"/>
    </source>
</evidence>
<evidence type="ECO:0000259" key="7">
    <source>
        <dbReference type="PROSITE" id="PS50905"/>
    </source>
</evidence>
<dbReference type="PROSITE" id="PS50905">
    <property type="entry name" value="FERRITIN_LIKE"/>
    <property type="match status" value="1"/>
</dbReference>
<evidence type="ECO:0000313" key="9">
    <source>
        <dbReference type="Proteomes" id="UP000657006"/>
    </source>
</evidence>
<dbReference type="Gene3D" id="2.20.28.10">
    <property type="match status" value="1"/>
</dbReference>
<dbReference type="Gene3D" id="1.20.1260.10">
    <property type="match status" value="1"/>
</dbReference>
<sequence>MNATSSTPSLEGTQTATNLMKAFAGESQARNRYTFYEKIARQEGYIQIANIFHETAANEESHAKRFFIFLNDGGLNQKTVDIGADFPVALNDTLTNLVSASQGEHEEWHDLYPEFAKVADEEGFPIIAATFRNIAKVEQHHEERFLTLADNMKNDQVFRKDAKVAWICQVCGYIHEGEEAPKICPACQHPQGFYKLWVRDY</sequence>
<keyword evidence="9" id="KW-1185">Reference proteome</keyword>
<organism evidence="8 9">
    <name type="scientific">Bianquea renquensis</name>
    <dbReference type="NCBI Taxonomy" id="2763661"/>
    <lineage>
        <taxon>Bacteria</taxon>
        <taxon>Bacillati</taxon>
        <taxon>Bacillota</taxon>
        <taxon>Clostridia</taxon>
        <taxon>Eubacteriales</taxon>
        <taxon>Bianqueaceae</taxon>
        <taxon>Bianquea</taxon>
    </lineage>
</organism>
<evidence type="ECO:0000256" key="2">
    <source>
        <dbReference type="ARBA" id="ARBA00022448"/>
    </source>
</evidence>
<evidence type="ECO:0000256" key="1">
    <source>
        <dbReference type="ARBA" id="ARBA00001965"/>
    </source>
</evidence>
<comment type="caution">
    <text evidence="8">The sequence shown here is derived from an EMBL/GenBank/DDBJ whole genome shotgun (WGS) entry which is preliminary data.</text>
</comment>
<dbReference type="SUPFAM" id="SSF47240">
    <property type="entry name" value="Ferritin-like"/>
    <property type="match status" value="1"/>
</dbReference>
<gene>
    <name evidence="8" type="ORF">H8730_06480</name>
</gene>
<dbReference type="InterPro" id="IPR012347">
    <property type="entry name" value="Ferritin-like"/>
</dbReference>
<reference evidence="8" key="1">
    <citation type="submission" date="2020-08" db="EMBL/GenBank/DDBJ databases">
        <title>Genome public.</title>
        <authorList>
            <person name="Liu C."/>
            <person name="Sun Q."/>
        </authorList>
    </citation>
    <scope>NUCLEOTIDE SEQUENCE</scope>
    <source>
        <strain evidence="8">NSJ-32</strain>
    </source>
</reference>
<comment type="cofactor">
    <cofactor evidence="1">
        <name>Fe(3+)</name>
        <dbReference type="ChEBI" id="CHEBI:29034"/>
    </cofactor>
</comment>
<dbReference type="InterPro" id="IPR048574">
    <property type="entry name" value="RUBY_RBDX"/>
</dbReference>
<feature type="domain" description="Ferritin-like diiron" evidence="7">
    <location>
        <begin position="9"/>
        <end position="156"/>
    </location>
</feature>
<dbReference type="GO" id="GO:0016491">
    <property type="term" value="F:oxidoreductase activity"/>
    <property type="evidence" value="ECO:0007669"/>
    <property type="project" value="InterPro"/>
</dbReference>